<gene>
    <name evidence="1" type="ORF">ACFQPE_10465</name>
</gene>
<sequence length="90" mass="9703">MSRPRFRIERSVELVGGPDGNGAGQYVDYDGWLLDANGRDGSGSTVDRRGEEAVTIEVGAGEDGLAFDPVAVHVDPGTRIVWEWAETEIV</sequence>
<evidence type="ECO:0000313" key="1">
    <source>
        <dbReference type="EMBL" id="MFC7317215.1"/>
    </source>
</evidence>
<dbReference type="AlphaFoldDB" id="A0ABD6A9Z7"/>
<organism evidence="1 2">
    <name type="scientific">Halomarina halobia</name>
    <dbReference type="NCBI Taxonomy" id="3033386"/>
    <lineage>
        <taxon>Archaea</taxon>
        <taxon>Methanobacteriati</taxon>
        <taxon>Methanobacteriota</taxon>
        <taxon>Stenosarchaea group</taxon>
        <taxon>Halobacteria</taxon>
        <taxon>Halobacteriales</taxon>
        <taxon>Natronomonadaceae</taxon>
        <taxon>Halomarina</taxon>
    </lineage>
</organism>
<name>A0ABD6A9Z7_9EURY</name>
<protein>
    <submittedName>
        <fullName evidence="1">Uncharacterized protein</fullName>
    </submittedName>
</protein>
<comment type="caution">
    <text evidence="1">The sequence shown here is derived from an EMBL/GenBank/DDBJ whole genome shotgun (WGS) entry which is preliminary data.</text>
</comment>
<dbReference type="GeneID" id="79316128"/>
<keyword evidence="2" id="KW-1185">Reference proteome</keyword>
<dbReference type="RefSeq" id="WP_276303532.1">
    <property type="nucleotide sequence ID" value="NZ_CP119992.1"/>
</dbReference>
<proteinExistence type="predicted"/>
<accession>A0ABD6A9Z7</accession>
<evidence type="ECO:0000313" key="2">
    <source>
        <dbReference type="Proteomes" id="UP001596547"/>
    </source>
</evidence>
<dbReference type="EMBL" id="JBHTBF010000002">
    <property type="protein sequence ID" value="MFC7317215.1"/>
    <property type="molecule type" value="Genomic_DNA"/>
</dbReference>
<dbReference type="Proteomes" id="UP001596547">
    <property type="component" value="Unassembled WGS sequence"/>
</dbReference>
<reference evidence="1 2" key="1">
    <citation type="journal article" date="2019" name="Int. J. Syst. Evol. Microbiol.">
        <title>The Global Catalogue of Microorganisms (GCM) 10K type strain sequencing project: providing services to taxonomists for standard genome sequencing and annotation.</title>
        <authorList>
            <consortium name="The Broad Institute Genomics Platform"/>
            <consortium name="The Broad Institute Genome Sequencing Center for Infectious Disease"/>
            <person name="Wu L."/>
            <person name="Ma J."/>
        </authorList>
    </citation>
    <scope>NUCLEOTIDE SEQUENCE [LARGE SCALE GENOMIC DNA]</scope>
    <source>
        <strain evidence="1 2">PSR21</strain>
    </source>
</reference>